<dbReference type="OrthoDB" id="6053168at2"/>
<dbReference type="EMBL" id="FLTX01000056">
    <property type="protein sequence ID" value="SBV52603.1"/>
    <property type="molecule type" value="Genomic_DNA"/>
</dbReference>
<dbReference type="AlphaFoldDB" id="A0A1C3NQC6"/>
<accession>A0A1C3NQC6</accession>
<keyword evidence="4" id="KW-1185">Reference proteome</keyword>
<evidence type="ECO:0000313" key="3">
    <source>
        <dbReference type="Proteomes" id="UP000092503"/>
    </source>
</evidence>
<reference evidence="2 3" key="1">
    <citation type="submission" date="2016-06" db="EMBL/GenBank/DDBJ databases">
        <authorList>
            <person name="Kjaerup R.B."/>
            <person name="Dalgaard T.S."/>
            <person name="Juul-Madsen H.R."/>
        </authorList>
    </citation>
    <scope>NUCLEOTIDE SEQUENCE [LARGE SCALE GENOMIC DNA]</scope>
    <source>
        <strain evidence="2">LMG947</strain>
    </source>
</reference>
<sequence>MNKEIFIKPVMRWMAVFAIYVPAAIAGNYKIYDRVANFNGQYRNQVGQARSRAVVALYRQLTATTGPCLHRGVTHFDADDLFRATALVEIYSKDPVDVDTLGCLYHQLAASGKATDWHTRTYIGALVTVTRYSEANTLRQQMSLLDLPVLPQLHFTDRAAAQGWRILSLQDAAHASVEAWHPVAHSAQVVAIVHPACHFSVRALLEIERRPDLQWLRENLLLLVAPGRTLPVEDLLSWNVAHPQLQMKPMYLRADWEKLASIDTPTFYIVRDGEVIYVFEGWPNIKGLQGLQQTLEHERFP</sequence>
<reference evidence="1 4" key="2">
    <citation type="submission" date="2016-08" db="EMBL/GenBank/DDBJ databases">
        <title>Evolution of the type three secretion system and type three effector repertoires in Xanthomonas.</title>
        <authorList>
            <person name="Merda D."/>
            <person name="Briand M."/>
            <person name="Bosis E."/>
            <person name="Rousseau C."/>
            <person name="Portier P."/>
            <person name="Jacques M.-A."/>
            <person name="Fischer-Le Saux M."/>
        </authorList>
    </citation>
    <scope>NUCLEOTIDE SEQUENCE [LARGE SCALE GENOMIC DNA]</scope>
    <source>
        <strain evidence="1 4">CFBP1976</strain>
    </source>
</reference>
<dbReference type="Proteomes" id="UP000239710">
    <property type="component" value="Unassembled WGS sequence"/>
</dbReference>
<proteinExistence type="predicted"/>
<evidence type="ECO:0000313" key="4">
    <source>
        <dbReference type="Proteomes" id="UP000239710"/>
    </source>
</evidence>
<organism evidence="2 3">
    <name type="scientific">Xanthomonas bromi</name>
    <dbReference type="NCBI Taxonomy" id="56449"/>
    <lineage>
        <taxon>Bacteria</taxon>
        <taxon>Pseudomonadati</taxon>
        <taxon>Pseudomonadota</taxon>
        <taxon>Gammaproteobacteria</taxon>
        <taxon>Lysobacterales</taxon>
        <taxon>Lysobacteraceae</taxon>
        <taxon>Xanthomonas</taxon>
    </lineage>
</organism>
<protein>
    <submittedName>
        <fullName evidence="2">Uncharacterized protein</fullName>
    </submittedName>
</protein>
<name>A0A1C3NQC6_9XANT</name>
<evidence type="ECO:0000313" key="1">
    <source>
        <dbReference type="EMBL" id="PPV04621.1"/>
    </source>
</evidence>
<evidence type="ECO:0000313" key="2">
    <source>
        <dbReference type="EMBL" id="SBV52603.1"/>
    </source>
</evidence>
<dbReference type="EMBL" id="MDCE01000083">
    <property type="protein sequence ID" value="PPV04621.1"/>
    <property type="molecule type" value="Genomic_DNA"/>
</dbReference>
<gene>
    <name evidence="2" type="ORF">XBLMG947_3399</name>
    <name evidence="1" type="ORF">XbrCFBP1976_21305</name>
</gene>
<dbReference type="RefSeq" id="WP_065469791.1">
    <property type="nucleotide sequence ID" value="NZ_FLTX01000056.1"/>
</dbReference>
<dbReference type="Proteomes" id="UP000092503">
    <property type="component" value="Unassembled WGS sequence"/>
</dbReference>
<dbReference type="STRING" id="56449.XBLMG947_3399"/>